<sequence length="123" mass="14467">MDAYRPRFDRHHRPPRKPRIADENIDRQIRVLHQAMAEKLLAQPALVEQVLAKLEERYRAGLIRHGAYMTWFSLLDNIDKREQFLAALLDDGFYMRKLRRRTPFVGILTEEERQAALLADAVG</sequence>
<accession>A0A2S5KXU3</accession>
<dbReference type="Proteomes" id="UP000238196">
    <property type="component" value="Unassembled WGS sequence"/>
</dbReference>
<protein>
    <submittedName>
        <fullName evidence="1">Uncharacterized protein</fullName>
    </submittedName>
</protein>
<evidence type="ECO:0000313" key="2">
    <source>
        <dbReference type="Proteomes" id="UP000238196"/>
    </source>
</evidence>
<evidence type="ECO:0000313" key="1">
    <source>
        <dbReference type="EMBL" id="PPC79462.1"/>
    </source>
</evidence>
<organism evidence="1 2">
    <name type="scientific">Proteobacteria bacterium 228</name>
    <dbReference type="NCBI Taxonomy" id="2083153"/>
    <lineage>
        <taxon>Bacteria</taxon>
        <taxon>Pseudomonadati</taxon>
        <taxon>Pseudomonadota</taxon>
    </lineage>
</organism>
<comment type="caution">
    <text evidence="1">The sequence shown here is derived from an EMBL/GenBank/DDBJ whole genome shotgun (WGS) entry which is preliminary data.</text>
</comment>
<proteinExistence type="predicted"/>
<dbReference type="AlphaFoldDB" id="A0A2S5KXU3"/>
<dbReference type="OrthoDB" id="6322227at2"/>
<name>A0A2S5KXU3_9PROT</name>
<reference evidence="1 2" key="1">
    <citation type="submission" date="2018-02" db="EMBL/GenBank/DDBJ databases">
        <title>novel marine gammaproteobacteria from coastal saline agro ecosystem.</title>
        <authorList>
            <person name="Krishnan R."/>
            <person name="Ramesh Kumar N."/>
        </authorList>
    </citation>
    <scope>NUCLEOTIDE SEQUENCE [LARGE SCALE GENOMIC DNA]</scope>
    <source>
        <strain evidence="1 2">228</strain>
    </source>
</reference>
<gene>
    <name evidence="1" type="ORF">C4K68_00100</name>
</gene>
<dbReference type="EMBL" id="PRLP01000001">
    <property type="protein sequence ID" value="PPC79462.1"/>
    <property type="molecule type" value="Genomic_DNA"/>
</dbReference>